<gene>
    <name evidence="1" type="ORF">DCAF_LOCUS15436</name>
</gene>
<dbReference type="Proteomes" id="UP001314170">
    <property type="component" value="Unassembled WGS sequence"/>
</dbReference>
<comment type="caution">
    <text evidence="1">The sequence shown here is derived from an EMBL/GenBank/DDBJ whole genome shotgun (WGS) entry which is preliminary data.</text>
</comment>
<dbReference type="AlphaFoldDB" id="A0AAV1RUH4"/>
<sequence length="74" mass="8403">MKRGGDGREKGLSRVYEGGSMQRMGLIPVDHMDQIKPYPKIFVEPENWQGNPEESEILEKYGGCYPIVDNLSCK</sequence>
<evidence type="ECO:0000313" key="2">
    <source>
        <dbReference type="Proteomes" id="UP001314170"/>
    </source>
</evidence>
<keyword evidence="2" id="KW-1185">Reference proteome</keyword>
<dbReference type="EMBL" id="CAWUPB010001159">
    <property type="protein sequence ID" value="CAK7340354.1"/>
    <property type="molecule type" value="Genomic_DNA"/>
</dbReference>
<proteinExistence type="predicted"/>
<name>A0AAV1RUH4_9ROSI</name>
<protein>
    <submittedName>
        <fullName evidence="1">Uncharacterized protein</fullName>
    </submittedName>
</protein>
<organism evidence="1 2">
    <name type="scientific">Dovyalis caffra</name>
    <dbReference type="NCBI Taxonomy" id="77055"/>
    <lineage>
        <taxon>Eukaryota</taxon>
        <taxon>Viridiplantae</taxon>
        <taxon>Streptophyta</taxon>
        <taxon>Embryophyta</taxon>
        <taxon>Tracheophyta</taxon>
        <taxon>Spermatophyta</taxon>
        <taxon>Magnoliopsida</taxon>
        <taxon>eudicotyledons</taxon>
        <taxon>Gunneridae</taxon>
        <taxon>Pentapetalae</taxon>
        <taxon>rosids</taxon>
        <taxon>fabids</taxon>
        <taxon>Malpighiales</taxon>
        <taxon>Salicaceae</taxon>
        <taxon>Flacourtieae</taxon>
        <taxon>Dovyalis</taxon>
    </lineage>
</organism>
<reference evidence="1 2" key="1">
    <citation type="submission" date="2024-01" db="EMBL/GenBank/DDBJ databases">
        <authorList>
            <person name="Waweru B."/>
        </authorList>
    </citation>
    <scope>NUCLEOTIDE SEQUENCE [LARGE SCALE GENOMIC DNA]</scope>
</reference>
<evidence type="ECO:0000313" key="1">
    <source>
        <dbReference type="EMBL" id="CAK7340354.1"/>
    </source>
</evidence>
<accession>A0AAV1RUH4</accession>